<accession>A0A8S5NWI4</accession>
<dbReference type="EMBL" id="BK015264">
    <property type="protein sequence ID" value="DAD98578.1"/>
    <property type="molecule type" value="Genomic_DNA"/>
</dbReference>
<evidence type="ECO:0000313" key="1">
    <source>
        <dbReference type="EMBL" id="DAD98578.1"/>
    </source>
</evidence>
<protein>
    <submittedName>
        <fullName evidence="1">Uncharacterized protein</fullName>
    </submittedName>
</protein>
<proteinExistence type="predicted"/>
<name>A0A8S5NWI4_9CAUD</name>
<reference evidence="1" key="1">
    <citation type="journal article" date="2021" name="Proc. Natl. Acad. Sci. U.S.A.">
        <title>A Catalog of Tens of Thousands of Viruses from Human Metagenomes Reveals Hidden Associations with Chronic Diseases.</title>
        <authorList>
            <person name="Tisza M.J."/>
            <person name="Buck C.B."/>
        </authorList>
    </citation>
    <scope>NUCLEOTIDE SEQUENCE</scope>
    <source>
        <strain evidence="1">CtTnV63</strain>
    </source>
</reference>
<sequence>MLPYAAKVVFLSKGSTSRHGAWRKDFCFL</sequence>
<organism evidence="1">
    <name type="scientific">Siphoviridae sp. ctTnV63</name>
    <dbReference type="NCBI Taxonomy" id="2825523"/>
    <lineage>
        <taxon>Viruses</taxon>
        <taxon>Duplodnaviria</taxon>
        <taxon>Heunggongvirae</taxon>
        <taxon>Uroviricota</taxon>
        <taxon>Caudoviricetes</taxon>
    </lineage>
</organism>